<dbReference type="InParanoid" id="G2XWC6"/>
<protein>
    <submittedName>
        <fullName evidence="1">Uncharacterized protein</fullName>
    </submittedName>
</protein>
<dbReference type="Proteomes" id="UP000008177">
    <property type="component" value="Unplaced contigs"/>
</dbReference>
<name>G2XWC6_BOTF4</name>
<dbReference type="AlphaFoldDB" id="G2XWC6"/>
<evidence type="ECO:0000313" key="1">
    <source>
        <dbReference type="EMBL" id="CCD44796.1"/>
    </source>
</evidence>
<dbReference type="EMBL" id="FQ790271">
    <property type="protein sequence ID" value="CCD44796.1"/>
    <property type="molecule type" value="Genomic_DNA"/>
</dbReference>
<sequence>MLLVWRDGAKIFSKLAYICVIIADIHTRLRPLSDNTPSDIELHCRALRRNGEESRRSRYDWVIL</sequence>
<reference evidence="2" key="1">
    <citation type="journal article" date="2011" name="PLoS Genet.">
        <title>Genomic analysis of the necrotrophic fungal pathogens Sclerotinia sclerotiorum and Botrytis cinerea.</title>
        <authorList>
            <person name="Amselem J."/>
            <person name="Cuomo C.A."/>
            <person name="van Kan J.A."/>
            <person name="Viaud M."/>
            <person name="Benito E.P."/>
            <person name="Couloux A."/>
            <person name="Coutinho P.M."/>
            <person name="de Vries R.P."/>
            <person name="Dyer P.S."/>
            <person name="Fillinger S."/>
            <person name="Fournier E."/>
            <person name="Gout L."/>
            <person name="Hahn M."/>
            <person name="Kohn L."/>
            <person name="Lapalu N."/>
            <person name="Plummer K.M."/>
            <person name="Pradier J.M."/>
            <person name="Quevillon E."/>
            <person name="Sharon A."/>
            <person name="Simon A."/>
            <person name="ten Have A."/>
            <person name="Tudzynski B."/>
            <person name="Tudzynski P."/>
            <person name="Wincker P."/>
            <person name="Andrew M."/>
            <person name="Anthouard V."/>
            <person name="Beever R.E."/>
            <person name="Beffa R."/>
            <person name="Benoit I."/>
            <person name="Bouzid O."/>
            <person name="Brault B."/>
            <person name="Chen Z."/>
            <person name="Choquer M."/>
            <person name="Collemare J."/>
            <person name="Cotton P."/>
            <person name="Danchin E.G."/>
            <person name="Da Silva C."/>
            <person name="Gautier A."/>
            <person name="Giraud C."/>
            <person name="Giraud T."/>
            <person name="Gonzalez C."/>
            <person name="Grossetete S."/>
            <person name="Guldener U."/>
            <person name="Henrissat B."/>
            <person name="Howlett B.J."/>
            <person name="Kodira C."/>
            <person name="Kretschmer M."/>
            <person name="Lappartient A."/>
            <person name="Leroch M."/>
            <person name="Levis C."/>
            <person name="Mauceli E."/>
            <person name="Neuveglise C."/>
            <person name="Oeser B."/>
            <person name="Pearson M."/>
            <person name="Poulain J."/>
            <person name="Poussereau N."/>
            <person name="Quesneville H."/>
            <person name="Rascle C."/>
            <person name="Schumacher J."/>
            <person name="Segurens B."/>
            <person name="Sexton A."/>
            <person name="Silva E."/>
            <person name="Sirven C."/>
            <person name="Soanes D.M."/>
            <person name="Talbot N.J."/>
            <person name="Templeton M."/>
            <person name="Yandava C."/>
            <person name="Yarden O."/>
            <person name="Zeng Q."/>
            <person name="Rollins J.A."/>
            <person name="Lebrun M.H."/>
            <person name="Dickman M."/>
        </authorList>
    </citation>
    <scope>NUCLEOTIDE SEQUENCE [LARGE SCALE GENOMIC DNA]</scope>
    <source>
        <strain evidence="2">T4</strain>
    </source>
</reference>
<gene>
    <name evidence="1" type="ORF">BofuT4_uP056970.1</name>
</gene>
<dbReference type="HOGENOM" id="CLU_2867386_0_0_1"/>
<proteinExistence type="predicted"/>
<organism evidence="1 2">
    <name type="scientific">Botryotinia fuckeliana (strain T4)</name>
    <name type="common">Noble rot fungus</name>
    <name type="synonym">Botrytis cinerea</name>
    <dbReference type="NCBI Taxonomy" id="999810"/>
    <lineage>
        <taxon>Eukaryota</taxon>
        <taxon>Fungi</taxon>
        <taxon>Dikarya</taxon>
        <taxon>Ascomycota</taxon>
        <taxon>Pezizomycotina</taxon>
        <taxon>Leotiomycetes</taxon>
        <taxon>Helotiales</taxon>
        <taxon>Sclerotiniaceae</taxon>
        <taxon>Botrytis</taxon>
    </lineage>
</organism>
<evidence type="ECO:0000313" key="2">
    <source>
        <dbReference type="Proteomes" id="UP000008177"/>
    </source>
</evidence>
<accession>G2XWC6</accession>